<feature type="compositionally biased region" description="Low complexity" evidence="1">
    <location>
        <begin position="1"/>
        <end position="14"/>
    </location>
</feature>
<comment type="caution">
    <text evidence="4">The sequence shown here is derived from an EMBL/GenBank/DDBJ whole genome shotgun (WGS) entry which is preliminary data.</text>
</comment>
<dbReference type="SMART" id="SM00408">
    <property type="entry name" value="IGc2"/>
    <property type="match status" value="2"/>
</dbReference>
<evidence type="ECO:0000313" key="4">
    <source>
        <dbReference type="EMBL" id="TKC48401.1"/>
    </source>
</evidence>
<dbReference type="InterPro" id="IPR007110">
    <property type="entry name" value="Ig-like_dom"/>
</dbReference>
<reference evidence="5" key="1">
    <citation type="journal article" date="2019" name="IScience">
        <title>Narwhal Genome Reveals Long-Term Low Genetic Diversity despite Current Large Abundance Size.</title>
        <authorList>
            <person name="Westbury M.V."/>
            <person name="Petersen B."/>
            <person name="Garde E."/>
            <person name="Heide-Jorgensen M.P."/>
            <person name="Lorenzen E.D."/>
        </authorList>
    </citation>
    <scope>NUCLEOTIDE SEQUENCE [LARGE SCALE GENOMIC DNA]</scope>
</reference>
<dbReference type="SMART" id="SM00406">
    <property type="entry name" value="IGv"/>
    <property type="match status" value="1"/>
</dbReference>
<feature type="transmembrane region" description="Helical" evidence="2">
    <location>
        <begin position="299"/>
        <end position="326"/>
    </location>
</feature>
<keyword evidence="2" id="KW-0812">Transmembrane</keyword>
<dbReference type="SMART" id="SM00409">
    <property type="entry name" value="IG"/>
    <property type="match status" value="2"/>
</dbReference>
<dbReference type="InterPro" id="IPR013783">
    <property type="entry name" value="Ig-like_fold"/>
</dbReference>
<evidence type="ECO:0000256" key="2">
    <source>
        <dbReference type="SAM" id="Phobius"/>
    </source>
</evidence>
<evidence type="ECO:0000313" key="5">
    <source>
        <dbReference type="Proteomes" id="UP000308365"/>
    </source>
</evidence>
<dbReference type="InterPro" id="IPR013106">
    <property type="entry name" value="Ig_V-set"/>
</dbReference>
<dbReference type="InterPro" id="IPR052871">
    <property type="entry name" value="V-set/Ig_domain"/>
</dbReference>
<gene>
    <name evidence="4" type="ORF">EI555_001952</name>
</gene>
<keyword evidence="2" id="KW-1133">Transmembrane helix</keyword>
<dbReference type="AlphaFoldDB" id="A0A4U1FF14"/>
<dbReference type="PANTHER" id="PTHR45166:SF1">
    <property type="entry name" value="V-SET AND IMMUNOGLOBULIN DOMAIN-CONTAINING PROTEIN 8"/>
    <property type="match status" value="1"/>
</dbReference>
<dbReference type="PROSITE" id="PS50835">
    <property type="entry name" value="IG_LIKE"/>
    <property type="match status" value="2"/>
</dbReference>
<evidence type="ECO:0000256" key="1">
    <source>
        <dbReference type="SAM" id="MobiDB-lite"/>
    </source>
</evidence>
<dbReference type="SUPFAM" id="SSF48726">
    <property type="entry name" value="Immunoglobulin"/>
    <property type="match status" value="2"/>
</dbReference>
<dbReference type="Pfam" id="PF13927">
    <property type="entry name" value="Ig_3"/>
    <property type="match status" value="1"/>
</dbReference>
<feature type="domain" description="Ig-like" evidence="3">
    <location>
        <begin position="184"/>
        <end position="296"/>
    </location>
</feature>
<dbReference type="InterPro" id="IPR003598">
    <property type="entry name" value="Ig_sub2"/>
</dbReference>
<feature type="non-terminal residue" evidence="4">
    <location>
        <position position="1"/>
    </location>
</feature>
<name>A0A4U1FF14_MONMO</name>
<feature type="domain" description="Ig-like" evidence="3">
    <location>
        <begin position="59"/>
        <end position="179"/>
    </location>
</feature>
<evidence type="ECO:0000259" key="3">
    <source>
        <dbReference type="PROSITE" id="PS50835"/>
    </source>
</evidence>
<dbReference type="Pfam" id="PF07686">
    <property type="entry name" value="V-set"/>
    <property type="match status" value="1"/>
</dbReference>
<sequence>AASGPSAPSPSTGPYNTAGPIATGPRDPIPGGRNAEPRDMRVHGAFHLLLVCLSPALLPAVRISGNEKEVLDLAEGDSVRLNCPYILDPEDSGSDALGIEWMQVNPEPSRQEKVFLSYRDKRVNHGDLPDLQQRVRFAAPDPSQYDASINLSNLQVADAAIYECRVKKTTVATRTVIITVAARPVVPTCWFEGHMSYGHDVVLKCFVSGGSPPFTYKWNKIRGRTYPHRASSYQSQDTFQSEFSYDESFSSISQVSGMSHGEVVLLDISRKDDGLYQCTVANRAGHSVCVVEVKVSGGWHIGIIIGIVLGSLLLLGCLMLGIWWLVCCYCRRPRGAFCCRGQVRRNACCDLPNDIREDDVAPGCKAKGRGSSVTHILGYPMQKIRHSLSLRHATPHCEGPEHLALASSAAAAALDCKADQSRVYVKVQSAEPAACAAEGPLPCKDGLLWEGEEEGIEAISALSASPRP</sequence>
<dbReference type="Proteomes" id="UP000308365">
    <property type="component" value="Unassembled WGS sequence"/>
</dbReference>
<accession>A0A4U1FF14</accession>
<protein>
    <recommendedName>
        <fullName evidence="3">Ig-like domain-containing protein</fullName>
    </recommendedName>
</protein>
<dbReference type="InterPro" id="IPR036179">
    <property type="entry name" value="Ig-like_dom_sf"/>
</dbReference>
<keyword evidence="2" id="KW-0472">Membrane</keyword>
<dbReference type="PANTHER" id="PTHR45166">
    <property type="entry name" value="V-SET AND IMMUNOGLOBULIN DOMAIN-CONTAINING PROTEIN 8"/>
    <property type="match status" value="1"/>
</dbReference>
<dbReference type="Gene3D" id="2.60.40.10">
    <property type="entry name" value="Immunoglobulins"/>
    <property type="match status" value="2"/>
</dbReference>
<feature type="region of interest" description="Disordered" evidence="1">
    <location>
        <begin position="1"/>
        <end position="38"/>
    </location>
</feature>
<dbReference type="EMBL" id="RWIC01000162">
    <property type="protein sequence ID" value="TKC48401.1"/>
    <property type="molecule type" value="Genomic_DNA"/>
</dbReference>
<organism evidence="4 5">
    <name type="scientific">Monodon monoceros</name>
    <name type="common">Narwhal</name>
    <name type="synonym">Ceratodon monodon</name>
    <dbReference type="NCBI Taxonomy" id="40151"/>
    <lineage>
        <taxon>Eukaryota</taxon>
        <taxon>Metazoa</taxon>
        <taxon>Chordata</taxon>
        <taxon>Craniata</taxon>
        <taxon>Vertebrata</taxon>
        <taxon>Euteleostomi</taxon>
        <taxon>Mammalia</taxon>
        <taxon>Eutheria</taxon>
        <taxon>Laurasiatheria</taxon>
        <taxon>Artiodactyla</taxon>
        <taxon>Whippomorpha</taxon>
        <taxon>Cetacea</taxon>
        <taxon>Odontoceti</taxon>
        <taxon>Monodontidae</taxon>
        <taxon>Monodon</taxon>
    </lineage>
</organism>
<dbReference type="InterPro" id="IPR003599">
    <property type="entry name" value="Ig_sub"/>
</dbReference>
<proteinExistence type="predicted"/>